<dbReference type="GO" id="GO:0006506">
    <property type="term" value="P:GPI anchor biosynthetic process"/>
    <property type="evidence" value="ECO:0007669"/>
    <property type="project" value="InterPro"/>
</dbReference>
<dbReference type="InterPro" id="IPR004843">
    <property type="entry name" value="Calcineurin-like_PHP"/>
</dbReference>
<feature type="domain" description="Calcineurin-like phosphoesterase" evidence="6">
    <location>
        <begin position="10"/>
        <end position="238"/>
    </location>
</feature>
<protein>
    <recommendedName>
        <fullName evidence="6">Calcineurin-like phosphoesterase domain-containing protein</fullName>
    </recommendedName>
</protein>
<gene>
    <name evidence="7" type="ORF">HDU87_001550</name>
</gene>
<evidence type="ECO:0000256" key="3">
    <source>
        <dbReference type="ARBA" id="ARBA00022989"/>
    </source>
</evidence>
<evidence type="ECO:0000256" key="4">
    <source>
        <dbReference type="ARBA" id="ARBA00023136"/>
    </source>
</evidence>
<evidence type="ECO:0000313" key="7">
    <source>
        <dbReference type="EMBL" id="KAJ3180904.1"/>
    </source>
</evidence>
<dbReference type="AlphaFoldDB" id="A0AAD5TMF0"/>
<dbReference type="SUPFAM" id="SSF56300">
    <property type="entry name" value="Metallo-dependent phosphatases"/>
    <property type="match status" value="1"/>
</dbReference>
<accession>A0AAD5TMF0</accession>
<evidence type="ECO:0000256" key="1">
    <source>
        <dbReference type="ARBA" id="ARBA00004141"/>
    </source>
</evidence>
<dbReference type="Proteomes" id="UP001212152">
    <property type="component" value="Unassembled WGS sequence"/>
</dbReference>
<sequence>MVTLVDGEVRFAVLTDPQLTDAYSYGQRGLPLALTQLYSDIYMKRNFKALQGLLRPDAIFVLGDMMDGAREWLGARQDYFPPELARLRSVFKLRDSSTPMFWAAGNHDIGYGNQVIPAAYDRYRATFGGPNYSIELANQTIVVLDTVSLSASVSSPAHDAARVFLDSFTGDAPIGPRILVTHIPLYRPNGSPCGPKRGYSRMIDQGRGYQYQNLVVESLSREILDKIRPTLVLSGDDHDWCEYTHTSGGQSVVELTVATFSWLQGNHYPGFALLTLTPPTRSGAHASYSACALLPQMLVYAWYAIFATVTIVAAAPWWARYRRRQEQTSYVEIPLFTSAPTPRRGASPRRRRVLIAGTTGLENQRTGGAAWRWWWLWCSDTRTARVAGRVGAETVAVGVAVHAALLIWDFAG</sequence>
<evidence type="ECO:0000256" key="5">
    <source>
        <dbReference type="SAM" id="Phobius"/>
    </source>
</evidence>
<comment type="subcellular location">
    <subcellularLocation>
        <location evidence="1">Membrane</location>
        <topology evidence="1">Multi-pass membrane protein</topology>
    </subcellularLocation>
</comment>
<dbReference type="EMBL" id="JADGJQ010000014">
    <property type="protein sequence ID" value="KAJ3180904.1"/>
    <property type="molecule type" value="Genomic_DNA"/>
</dbReference>
<keyword evidence="8" id="KW-1185">Reference proteome</keyword>
<dbReference type="Pfam" id="PF00149">
    <property type="entry name" value="Metallophos"/>
    <property type="match status" value="1"/>
</dbReference>
<dbReference type="PANTHER" id="PTHR13315:SF4">
    <property type="entry name" value="METALLOPHOSPHOESTERASE, ISOFORM E"/>
    <property type="match status" value="1"/>
</dbReference>
<evidence type="ECO:0000259" key="6">
    <source>
        <dbReference type="Pfam" id="PF00149"/>
    </source>
</evidence>
<dbReference type="GO" id="GO:0005783">
    <property type="term" value="C:endoplasmic reticulum"/>
    <property type="evidence" value="ECO:0007669"/>
    <property type="project" value="TreeGrafter"/>
</dbReference>
<evidence type="ECO:0000256" key="2">
    <source>
        <dbReference type="ARBA" id="ARBA00022692"/>
    </source>
</evidence>
<proteinExistence type="predicted"/>
<evidence type="ECO:0000313" key="8">
    <source>
        <dbReference type="Proteomes" id="UP001212152"/>
    </source>
</evidence>
<dbReference type="GO" id="GO:0016020">
    <property type="term" value="C:membrane"/>
    <property type="evidence" value="ECO:0007669"/>
    <property type="project" value="UniProtKB-SubCell"/>
</dbReference>
<dbReference type="Gene3D" id="3.60.21.10">
    <property type="match status" value="1"/>
</dbReference>
<keyword evidence="3 5" id="KW-1133">Transmembrane helix</keyword>
<keyword evidence="2 5" id="KW-0812">Transmembrane</keyword>
<dbReference type="GO" id="GO:0016787">
    <property type="term" value="F:hydrolase activity"/>
    <property type="evidence" value="ECO:0007669"/>
    <property type="project" value="InterPro"/>
</dbReference>
<organism evidence="7 8">
    <name type="scientific">Geranomyces variabilis</name>
    <dbReference type="NCBI Taxonomy" id="109894"/>
    <lineage>
        <taxon>Eukaryota</taxon>
        <taxon>Fungi</taxon>
        <taxon>Fungi incertae sedis</taxon>
        <taxon>Chytridiomycota</taxon>
        <taxon>Chytridiomycota incertae sedis</taxon>
        <taxon>Chytridiomycetes</taxon>
        <taxon>Spizellomycetales</taxon>
        <taxon>Powellomycetaceae</taxon>
        <taxon>Geranomyces</taxon>
    </lineage>
</organism>
<reference evidence="7" key="1">
    <citation type="submission" date="2020-05" db="EMBL/GenBank/DDBJ databases">
        <title>Phylogenomic resolution of chytrid fungi.</title>
        <authorList>
            <person name="Stajich J.E."/>
            <person name="Amses K."/>
            <person name="Simmons R."/>
            <person name="Seto K."/>
            <person name="Myers J."/>
            <person name="Bonds A."/>
            <person name="Quandt C.A."/>
            <person name="Barry K."/>
            <person name="Liu P."/>
            <person name="Grigoriev I."/>
            <person name="Longcore J.E."/>
            <person name="James T.Y."/>
        </authorList>
    </citation>
    <scope>NUCLEOTIDE SEQUENCE</scope>
    <source>
        <strain evidence="7">JEL0379</strain>
    </source>
</reference>
<dbReference type="InterPro" id="IPR029052">
    <property type="entry name" value="Metallo-depent_PP-like"/>
</dbReference>
<dbReference type="PANTHER" id="PTHR13315">
    <property type="entry name" value="METALLO PHOSPHOESTERASE RELATED"/>
    <property type="match status" value="1"/>
</dbReference>
<comment type="caution">
    <text evidence="7">The sequence shown here is derived from an EMBL/GenBank/DDBJ whole genome shotgun (WGS) entry which is preliminary data.</text>
</comment>
<name>A0AAD5TMF0_9FUNG</name>
<dbReference type="InterPro" id="IPR033308">
    <property type="entry name" value="PGAP5/Cdc1/Ted1"/>
</dbReference>
<keyword evidence="4 5" id="KW-0472">Membrane</keyword>
<feature type="transmembrane region" description="Helical" evidence="5">
    <location>
        <begin position="300"/>
        <end position="319"/>
    </location>
</feature>